<dbReference type="EMBL" id="JANBPY010003360">
    <property type="protein sequence ID" value="KAJ1951958.1"/>
    <property type="molecule type" value="Genomic_DNA"/>
</dbReference>
<dbReference type="AlphaFoldDB" id="A0A9W8E3Q4"/>
<evidence type="ECO:0000313" key="3">
    <source>
        <dbReference type="Proteomes" id="UP001150925"/>
    </source>
</evidence>
<dbReference type="Proteomes" id="UP001150925">
    <property type="component" value="Unassembled WGS sequence"/>
</dbReference>
<keyword evidence="3" id="KW-1185">Reference proteome</keyword>
<feature type="compositionally biased region" description="Polar residues" evidence="1">
    <location>
        <begin position="31"/>
        <end position="40"/>
    </location>
</feature>
<evidence type="ECO:0000256" key="1">
    <source>
        <dbReference type="SAM" id="MobiDB-lite"/>
    </source>
</evidence>
<proteinExistence type="predicted"/>
<organism evidence="2 3">
    <name type="scientific">Dispira parvispora</name>
    <dbReference type="NCBI Taxonomy" id="1520584"/>
    <lineage>
        <taxon>Eukaryota</taxon>
        <taxon>Fungi</taxon>
        <taxon>Fungi incertae sedis</taxon>
        <taxon>Zoopagomycota</taxon>
        <taxon>Kickxellomycotina</taxon>
        <taxon>Dimargaritomycetes</taxon>
        <taxon>Dimargaritales</taxon>
        <taxon>Dimargaritaceae</taxon>
        <taxon>Dispira</taxon>
    </lineage>
</organism>
<reference evidence="2" key="1">
    <citation type="submission" date="2022-07" db="EMBL/GenBank/DDBJ databases">
        <title>Phylogenomic reconstructions and comparative analyses of Kickxellomycotina fungi.</title>
        <authorList>
            <person name="Reynolds N.K."/>
            <person name="Stajich J.E."/>
            <person name="Barry K."/>
            <person name="Grigoriev I.V."/>
            <person name="Crous P."/>
            <person name="Smith M.E."/>
        </authorList>
    </citation>
    <scope>NUCLEOTIDE SEQUENCE</scope>
    <source>
        <strain evidence="2">RSA 1196</strain>
    </source>
</reference>
<evidence type="ECO:0000313" key="2">
    <source>
        <dbReference type="EMBL" id="KAJ1951958.1"/>
    </source>
</evidence>
<sequence>ALDHWPLFRNQPFTVEMEQEKPSERGPVNPTEPNQSPTTFQRDISFARPNKIYGAYHEHDIKNHENSEFPYEALQYKEIRKKPSGLILKLRPPKAAIKGLTQRVTSHVRKRFSRPASNGDIAPLLYHQPNPSTDTNLFSSYQTYLRHRKRHLPQTTTVDVPTSWPKRMWFKMKQGWQHCAGSPNSLAAHPADHSSGPDIINTLAQQLSLINLSLFPLPTGAGHPNGNIILTQTTHRYGNPTLSSESMYCLPNIFSYETVRHYRQK</sequence>
<accession>A0A9W8E3Q4</accession>
<name>A0A9W8E3Q4_9FUNG</name>
<protein>
    <submittedName>
        <fullName evidence="2">Uncharacterized protein</fullName>
    </submittedName>
</protein>
<feature type="region of interest" description="Disordered" evidence="1">
    <location>
        <begin position="1"/>
        <end position="40"/>
    </location>
</feature>
<comment type="caution">
    <text evidence="2">The sequence shown here is derived from an EMBL/GenBank/DDBJ whole genome shotgun (WGS) entry which is preliminary data.</text>
</comment>
<gene>
    <name evidence="2" type="ORF">IWQ62_006331</name>
</gene>
<feature type="non-terminal residue" evidence="2">
    <location>
        <position position="265"/>
    </location>
</feature>
<dbReference type="OrthoDB" id="5647194at2759"/>
<feature type="non-terminal residue" evidence="2">
    <location>
        <position position="1"/>
    </location>
</feature>